<accession>A0ABX1P051</accession>
<organism evidence="1 2">
    <name type="scientific">Aromatoleum bremense</name>
    <dbReference type="NCBI Taxonomy" id="76115"/>
    <lineage>
        <taxon>Bacteria</taxon>
        <taxon>Pseudomonadati</taxon>
        <taxon>Pseudomonadota</taxon>
        <taxon>Betaproteobacteria</taxon>
        <taxon>Rhodocyclales</taxon>
        <taxon>Rhodocyclaceae</taxon>
        <taxon>Aromatoleum</taxon>
    </lineage>
</organism>
<comment type="caution">
    <text evidence="1">The sequence shown here is derived from an EMBL/GenBank/DDBJ whole genome shotgun (WGS) entry which is preliminary data.</text>
</comment>
<protein>
    <recommendedName>
        <fullName evidence="3">AsmA family protein</fullName>
    </recommendedName>
</protein>
<evidence type="ECO:0000313" key="2">
    <source>
        <dbReference type="Proteomes" id="UP000633943"/>
    </source>
</evidence>
<dbReference type="Proteomes" id="UP000633943">
    <property type="component" value="Unassembled WGS sequence"/>
</dbReference>
<reference evidence="1 2" key="1">
    <citation type="submission" date="2019-12" db="EMBL/GenBank/DDBJ databases">
        <title>Comparative genomics gives insights into the taxonomy of the Azoarcus-Aromatoleum group and reveals separate origins of nif in the plant-associated Azoarcus and non-plant-associated Aromatoleum sub-groups.</title>
        <authorList>
            <person name="Lafos M."/>
            <person name="Maluk M."/>
            <person name="Batista M."/>
            <person name="Junghare M."/>
            <person name="Carmona M."/>
            <person name="Faoro H."/>
            <person name="Cruz L.M."/>
            <person name="Battistoni F."/>
            <person name="De Souza E."/>
            <person name="Pedrosa F."/>
            <person name="Chen W.-M."/>
            <person name="Poole P.S."/>
            <person name="Dixon R.A."/>
            <person name="James E.K."/>
        </authorList>
    </citation>
    <scope>NUCLEOTIDE SEQUENCE [LARGE SCALE GENOMIC DNA]</scope>
    <source>
        <strain evidence="1 2">PbN1</strain>
    </source>
</reference>
<sequence>MNGSIRARRVPVFFALFLALAAIVIAAGVRLGGEWLRAEFERRLQARVVPAVHVDGPVRVRLWPAPGLVVNGIRVAGDGEADALEIRALAVELEPAPLLHGRVVLASLTLEGADIVLRRGDEGHWNLAGWLRPDAAAGGDGAAVPIGRLVVANTALRLVGARGELLAELSDLRLTAGPLAPGMAGTFELHARATSGAAFAADLRIASGGDYRFDEGAATVENLSFSAQGSAAQWRVERGEAHVAQLRRERDGTVRLGDSRFALDLAAGESALAVQGSLATLEMAAVSGTAGRAAAGTAPGGTAIDVSIAGGTVELPHPGGEPAPLKVSFSCDLRFDPAGSSVRGTVAGSFDDSRFDGRWRFEPDAVPPLGVALSLDRLNLDRYLPPPDAEPAPADMTGWRNWPVEADLRVGRLMVGGLVSENARLRLTDRPVSANTATGAR</sequence>
<evidence type="ECO:0000313" key="1">
    <source>
        <dbReference type="EMBL" id="NMG17694.1"/>
    </source>
</evidence>
<dbReference type="PANTHER" id="PTHR30441:SF4">
    <property type="entry name" value="PROTEIN ASMA"/>
    <property type="match status" value="1"/>
</dbReference>
<keyword evidence="2" id="KW-1185">Reference proteome</keyword>
<dbReference type="PANTHER" id="PTHR30441">
    <property type="entry name" value="DUF748 DOMAIN-CONTAINING PROTEIN"/>
    <property type="match status" value="1"/>
</dbReference>
<dbReference type="EMBL" id="WTVP01000102">
    <property type="protein sequence ID" value="NMG17694.1"/>
    <property type="molecule type" value="Genomic_DNA"/>
</dbReference>
<dbReference type="InterPro" id="IPR052894">
    <property type="entry name" value="AsmA-related"/>
</dbReference>
<dbReference type="RefSeq" id="WP_169204186.1">
    <property type="nucleotide sequence ID" value="NZ_CP059467.1"/>
</dbReference>
<proteinExistence type="predicted"/>
<gene>
    <name evidence="1" type="ORF">GPA24_19600</name>
</gene>
<name>A0ABX1P051_9RHOO</name>
<evidence type="ECO:0008006" key="3">
    <source>
        <dbReference type="Google" id="ProtNLM"/>
    </source>
</evidence>